<gene>
    <name evidence="1" type="ORF">RFULGI_LOCUS9373</name>
</gene>
<dbReference type="AlphaFoldDB" id="A0A9N9ECW1"/>
<protein>
    <submittedName>
        <fullName evidence="1">1974_t:CDS:1</fullName>
    </submittedName>
</protein>
<keyword evidence="2" id="KW-1185">Reference proteome</keyword>
<organism evidence="1 2">
    <name type="scientific">Racocetra fulgida</name>
    <dbReference type="NCBI Taxonomy" id="60492"/>
    <lineage>
        <taxon>Eukaryota</taxon>
        <taxon>Fungi</taxon>
        <taxon>Fungi incertae sedis</taxon>
        <taxon>Mucoromycota</taxon>
        <taxon>Glomeromycotina</taxon>
        <taxon>Glomeromycetes</taxon>
        <taxon>Diversisporales</taxon>
        <taxon>Gigasporaceae</taxon>
        <taxon>Racocetra</taxon>
    </lineage>
</organism>
<evidence type="ECO:0000313" key="1">
    <source>
        <dbReference type="EMBL" id="CAG8674720.1"/>
    </source>
</evidence>
<dbReference type="Proteomes" id="UP000789396">
    <property type="component" value="Unassembled WGS sequence"/>
</dbReference>
<proteinExistence type="predicted"/>
<dbReference type="EMBL" id="CAJVPZ010016615">
    <property type="protein sequence ID" value="CAG8674720.1"/>
    <property type="molecule type" value="Genomic_DNA"/>
</dbReference>
<evidence type="ECO:0000313" key="2">
    <source>
        <dbReference type="Proteomes" id="UP000789396"/>
    </source>
</evidence>
<dbReference type="OrthoDB" id="5866727at2759"/>
<name>A0A9N9ECW1_9GLOM</name>
<feature type="non-terminal residue" evidence="1">
    <location>
        <position position="169"/>
    </location>
</feature>
<sequence length="169" mass="19367">MDAQYHQCKCQALISEEAILEKMTNTEQHQLLRQQKKLQPSLTHTEALLYSKILPVELNIETMNIVSFASILANCETLTGQGPHIYHISEILNEEDQRAQFERRQPLNVEIIFDYNQQSTQKQYNSPQTNEVAAIVISSNSNQFSLHHLVMHPRASNSDLQIIPVINTN</sequence>
<accession>A0A9N9ECW1</accession>
<comment type="caution">
    <text evidence="1">The sequence shown here is derived from an EMBL/GenBank/DDBJ whole genome shotgun (WGS) entry which is preliminary data.</text>
</comment>
<reference evidence="1" key="1">
    <citation type="submission" date="2021-06" db="EMBL/GenBank/DDBJ databases">
        <authorList>
            <person name="Kallberg Y."/>
            <person name="Tangrot J."/>
            <person name="Rosling A."/>
        </authorList>
    </citation>
    <scope>NUCLEOTIDE SEQUENCE</scope>
    <source>
        <strain evidence="1">IN212</strain>
    </source>
</reference>